<sequence length="238" mass="25230">MRKQGGQTLIEMMIALTLAMVISIATIYLYSAQLKIFYHTARKQQTTEEIQAAFEVVTDLLRQAEMCLTCNPAQQISISYPAGVANPNGAQTPYLANDGISLDFSVPSGYAIWPNSTTPYASNSMHLSWSQASGTLLLSNGPNAGAAQAASGVVIAGTTGKLNTSIVNFDVWPLAVGAGNVPTAGTSAADKPTAGYHVVLTARVGANDPAYVNQLAPNGAMRNYRTITYEADILPRNW</sequence>
<dbReference type="Pfam" id="PF07963">
    <property type="entry name" value="N_methyl"/>
    <property type="match status" value="1"/>
</dbReference>
<evidence type="ECO:0008006" key="3">
    <source>
        <dbReference type="Google" id="ProtNLM"/>
    </source>
</evidence>
<name>A0A1J5TU57_9ZZZZ</name>
<feature type="transmembrane region" description="Helical" evidence="1">
    <location>
        <begin position="12"/>
        <end position="30"/>
    </location>
</feature>
<dbReference type="EMBL" id="MLJW01000001">
    <property type="protein sequence ID" value="OIR19808.1"/>
    <property type="molecule type" value="Genomic_DNA"/>
</dbReference>
<accession>A0A1J5TU57</accession>
<evidence type="ECO:0000313" key="2">
    <source>
        <dbReference type="EMBL" id="OIR19808.1"/>
    </source>
</evidence>
<proteinExistence type="predicted"/>
<organism evidence="2">
    <name type="scientific">mine drainage metagenome</name>
    <dbReference type="NCBI Taxonomy" id="410659"/>
    <lineage>
        <taxon>unclassified sequences</taxon>
        <taxon>metagenomes</taxon>
        <taxon>ecological metagenomes</taxon>
    </lineage>
</organism>
<protein>
    <recommendedName>
        <fullName evidence="3">Prepilin-type N-terminal cleavage/methylation domain-containing protein</fullName>
    </recommendedName>
</protein>
<evidence type="ECO:0000256" key="1">
    <source>
        <dbReference type="SAM" id="Phobius"/>
    </source>
</evidence>
<keyword evidence="1" id="KW-0472">Membrane</keyword>
<gene>
    <name evidence="2" type="ORF">GALL_06920</name>
</gene>
<reference evidence="2" key="1">
    <citation type="submission" date="2016-10" db="EMBL/GenBank/DDBJ databases">
        <title>Sequence of Gallionella enrichment culture.</title>
        <authorList>
            <person name="Poehlein A."/>
            <person name="Muehling M."/>
            <person name="Daniel R."/>
        </authorList>
    </citation>
    <scope>NUCLEOTIDE SEQUENCE</scope>
</reference>
<comment type="caution">
    <text evidence="2">The sequence shown here is derived from an EMBL/GenBank/DDBJ whole genome shotgun (WGS) entry which is preliminary data.</text>
</comment>
<keyword evidence="1" id="KW-0812">Transmembrane</keyword>
<keyword evidence="1" id="KW-1133">Transmembrane helix</keyword>
<dbReference type="AlphaFoldDB" id="A0A1J5TU57"/>
<dbReference type="InterPro" id="IPR012902">
    <property type="entry name" value="N_methyl_site"/>
</dbReference>